<dbReference type="InterPro" id="IPR013162">
    <property type="entry name" value="CD80_C2-set"/>
</dbReference>
<organism evidence="4 5">
    <name type="scientific">Labrus bergylta</name>
    <name type="common">ballan wrasse</name>
    <dbReference type="NCBI Taxonomy" id="56723"/>
    <lineage>
        <taxon>Eukaryota</taxon>
        <taxon>Metazoa</taxon>
        <taxon>Chordata</taxon>
        <taxon>Craniata</taxon>
        <taxon>Vertebrata</taxon>
        <taxon>Euteleostomi</taxon>
        <taxon>Actinopterygii</taxon>
        <taxon>Neopterygii</taxon>
        <taxon>Teleostei</taxon>
        <taxon>Neoteleostei</taxon>
        <taxon>Acanthomorphata</taxon>
        <taxon>Eupercaria</taxon>
        <taxon>Labriformes</taxon>
        <taxon>Labridae</taxon>
        <taxon>Labrus</taxon>
    </lineage>
</organism>
<protein>
    <recommendedName>
        <fullName evidence="3">Ig-like domain-containing protein</fullName>
    </recommendedName>
</protein>
<sequence>CSTIPPSIHLETPSFKTVMMAESEVTATCLVRTAFDATVTWLMNQTVTSRGSVKKTANGTHTISDLTLSLSQWKELGSITCKAEHKCFSSVERTVTLDCLMHCFISYLVDPSVELFLVPGEESGQQRLSCSGWGFDPQIKWSSESQQKSPSTYDISMGAGGRVAVTSQLLVPQKEWKTGKSFTCEVSDRILKKDSIIHIILFSLMSWSFLVTPTSSQSVGVYIQGPPLQENQNTGQVTVTCLLVEFFPSNIIVYWKKDGQRLPSTGYTNSPAWKYTGSSTYSMNSRLNITKTVHEESTYSCVVRHESSEMPLEMCKHHVTPSLSLQFLTLSTVSYI</sequence>
<dbReference type="Pfam" id="PF07654">
    <property type="entry name" value="C1-set"/>
    <property type="match status" value="2"/>
</dbReference>
<dbReference type="InterPro" id="IPR013783">
    <property type="entry name" value="Ig-like_fold"/>
</dbReference>
<evidence type="ECO:0000313" key="4">
    <source>
        <dbReference type="Ensembl" id="ENSLBEP00000008319.1"/>
    </source>
</evidence>
<dbReference type="Ensembl" id="ENSLBET00000008740.1">
    <property type="protein sequence ID" value="ENSLBEP00000008319.1"/>
    <property type="gene ID" value="ENSLBEG00000006411.1"/>
</dbReference>
<dbReference type="SMART" id="SM00407">
    <property type="entry name" value="IGc1"/>
    <property type="match status" value="1"/>
</dbReference>
<dbReference type="PROSITE" id="PS50835">
    <property type="entry name" value="IG_LIKE"/>
    <property type="match status" value="3"/>
</dbReference>
<dbReference type="InterPro" id="IPR003006">
    <property type="entry name" value="Ig/MHC_CS"/>
</dbReference>
<dbReference type="InterPro" id="IPR036179">
    <property type="entry name" value="Ig-like_dom_sf"/>
</dbReference>
<dbReference type="InParanoid" id="A0A3Q3ELZ4"/>
<feature type="domain" description="Ig-like" evidence="3">
    <location>
        <begin position="6"/>
        <end position="96"/>
    </location>
</feature>
<evidence type="ECO:0000313" key="5">
    <source>
        <dbReference type="Proteomes" id="UP000261660"/>
    </source>
</evidence>
<dbReference type="SUPFAM" id="SSF48726">
    <property type="entry name" value="Immunoglobulin"/>
    <property type="match status" value="3"/>
</dbReference>
<name>A0A3Q3ELZ4_9LABR</name>
<dbReference type="GeneTree" id="ENSGT01150000287183"/>
<proteinExistence type="predicted"/>
<evidence type="ECO:0000259" key="3">
    <source>
        <dbReference type="PROSITE" id="PS50835"/>
    </source>
</evidence>
<accession>A0A3Q3ELZ4</accession>
<feature type="domain" description="Ig-like" evidence="3">
    <location>
        <begin position="213"/>
        <end position="313"/>
    </location>
</feature>
<dbReference type="CDD" id="cd00098">
    <property type="entry name" value="IgC1"/>
    <property type="match status" value="1"/>
</dbReference>
<dbReference type="Gene3D" id="2.60.40.10">
    <property type="entry name" value="Immunoglobulins"/>
    <property type="match status" value="3"/>
</dbReference>
<dbReference type="Proteomes" id="UP000261660">
    <property type="component" value="Unplaced"/>
</dbReference>
<dbReference type="Pfam" id="PF08205">
    <property type="entry name" value="C2-set_2"/>
    <property type="match status" value="1"/>
</dbReference>
<dbReference type="AlphaFoldDB" id="A0A3Q3ELZ4"/>
<keyword evidence="2" id="KW-0393">Immunoglobulin domain</keyword>
<dbReference type="PANTHER" id="PTHR23411">
    <property type="entry name" value="TAPASIN"/>
    <property type="match status" value="1"/>
</dbReference>
<reference evidence="4" key="1">
    <citation type="submission" date="2025-08" db="UniProtKB">
        <authorList>
            <consortium name="Ensembl"/>
        </authorList>
    </citation>
    <scope>IDENTIFICATION</scope>
</reference>
<keyword evidence="1" id="KW-1015">Disulfide bond</keyword>
<reference evidence="4" key="2">
    <citation type="submission" date="2025-09" db="UniProtKB">
        <authorList>
            <consortium name="Ensembl"/>
        </authorList>
    </citation>
    <scope>IDENTIFICATION</scope>
</reference>
<feature type="domain" description="Ig-like" evidence="3">
    <location>
        <begin position="111"/>
        <end position="188"/>
    </location>
</feature>
<evidence type="ECO:0000256" key="1">
    <source>
        <dbReference type="ARBA" id="ARBA00023157"/>
    </source>
</evidence>
<keyword evidence="5" id="KW-1185">Reference proteome</keyword>
<dbReference type="InterPro" id="IPR003597">
    <property type="entry name" value="Ig_C1-set"/>
</dbReference>
<dbReference type="PROSITE" id="PS00290">
    <property type="entry name" value="IG_MHC"/>
    <property type="match status" value="1"/>
</dbReference>
<dbReference type="STRING" id="56723.ENSLBEP00000008319"/>
<dbReference type="InterPro" id="IPR007110">
    <property type="entry name" value="Ig-like_dom"/>
</dbReference>
<dbReference type="InterPro" id="IPR050380">
    <property type="entry name" value="Immune_Resp_Modulators"/>
</dbReference>
<evidence type="ECO:0000256" key="2">
    <source>
        <dbReference type="ARBA" id="ARBA00023319"/>
    </source>
</evidence>